<evidence type="ECO:0000259" key="11">
    <source>
        <dbReference type="SMART" id="SM00849"/>
    </source>
</evidence>
<dbReference type="SMART" id="SM00849">
    <property type="entry name" value="Lactamase_B"/>
    <property type="match status" value="1"/>
</dbReference>
<dbReference type="RefSeq" id="XP_019025975.1">
    <property type="nucleotide sequence ID" value="XM_019167418.1"/>
</dbReference>
<gene>
    <name evidence="12" type="ORF">G7K_4653-t1</name>
</gene>
<dbReference type="GO" id="GO:0042781">
    <property type="term" value="F:3'-tRNA processing endoribonuclease activity"/>
    <property type="evidence" value="ECO:0007669"/>
    <property type="project" value="UniProtKB-EC"/>
</dbReference>
<keyword evidence="6" id="KW-0540">Nuclease</keyword>
<keyword evidence="13" id="KW-1185">Reference proteome</keyword>
<reference evidence="12 13" key="1">
    <citation type="journal article" date="2011" name="J. Gen. Appl. Microbiol.">
        <title>Draft genome sequencing of the enigmatic yeast Saitoella complicata.</title>
        <authorList>
            <person name="Nishida H."/>
            <person name="Hamamoto M."/>
            <person name="Sugiyama J."/>
        </authorList>
    </citation>
    <scope>NUCLEOTIDE SEQUENCE [LARGE SCALE GENOMIC DNA]</scope>
    <source>
        <strain evidence="12 13">NRRL Y-17804</strain>
    </source>
</reference>
<evidence type="ECO:0000313" key="12">
    <source>
        <dbReference type="EMBL" id="GAO50529.1"/>
    </source>
</evidence>
<dbReference type="PANTHER" id="PTHR12553">
    <property type="entry name" value="ZINC PHOSPHODIESTERASE ELAC PROTEIN 2"/>
    <property type="match status" value="1"/>
</dbReference>
<evidence type="ECO:0000256" key="8">
    <source>
        <dbReference type="ARBA" id="ARBA00022759"/>
    </source>
</evidence>
<comment type="cofactor">
    <cofactor evidence="2">
        <name>Zn(2+)</name>
        <dbReference type="ChEBI" id="CHEBI:29105"/>
    </cofactor>
</comment>
<dbReference type="InterPro" id="IPR047151">
    <property type="entry name" value="RNZ2-like"/>
</dbReference>
<comment type="caution">
    <text evidence="12">The sequence shown here is derived from an EMBL/GenBank/DDBJ whole genome shotgun (WGS) entry which is preliminary data.</text>
</comment>
<protein>
    <recommendedName>
        <fullName evidence="4">ribonuclease Z</fullName>
        <ecNumber evidence="4">3.1.26.11</ecNumber>
    </recommendedName>
</protein>
<evidence type="ECO:0000313" key="13">
    <source>
        <dbReference type="Proteomes" id="UP000033140"/>
    </source>
</evidence>
<dbReference type="OrthoDB" id="527344at2759"/>
<evidence type="ECO:0000256" key="1">
    <source>
        <dbReference type="ARBA" id="ARBA00000402"/>
    </source>
</evidence>
<dbReference type="GO" id="GO:0005739">
    <property type="term" value="C:mitochondrion"/>
    <property type="evidence" value="ECO:0007669"/>
    <property type="project" value="TreeGrafter"/>
</dbReference>
<evidence type="ECO:0000256" key="2">
    <source>
        <dbReference type="ARBA" id="ARBA00001947"/>
    </source>
</evidence>
<evidence type="ECO:0000256" key="10">
    <source>
        <dbReference type="ARBA" id="ARBA00022833"/>
    </source>
</evidence>
<dbReference type="Pfam" id="PF12706">
    <property type="entry name" value="Lactamase_B_2"/>
    <property type="match status" value="1"/>
</dbReference>
<dbReference type="AlphaFoldDB" id="A0A0E9NL07"/>
<sequence length="818" mass="91580">MSTLPSGEIIVYRHRATEFEKLGEFLDPKSVRRVAIIAMAFLGWGILVRRPGVLFARARAFHSSRPAALQSELRVLAAESPDAKPALILQCSTRQYIFNCGEGTSRSTVGKTISLTTANNLFFTHAGWDRVGGLPGFLMTITEAGNKEITLHGPKNLTHVLAATRGFVFRTGSNVQVNEYNDDQPEPFSDQFVKITPVVIHPENDGASTGSHDCSAGTSRRLRVNATEVVRNMFPPSKIWVEKGPDVDPTYKGNTRNRDLEQTSKDHSRVAYVIEHHDIPGKFDGELADSLGVPGKIRRDLLRGESITFISTVTNESVTVHPHQVVGPPRKGQIIVILDVPSIKYFSSLMSSPELASLKEKKENVACVVHLLGSKEVLTNPEYIAWVRNTYGPETQHLVSCPDYPTNCVNFFAATAASVRNSVIDQNIFPVPWYDDTPPKPISWEGCKTETLVSDQVYRIYPIPEWDFNKYPYFRRIPPRGRQGNLEKARRLYEDLVAREQTRMQADHDKEPGTDVEIVTLGTGSQKPALTRNVSATLITSEQGNYLLDCGEGTLGQLTRLYGPEELRKILRELRFIFISHEHGDHQLGLIGLLRAVHAVKDRNDPNRLLLITPPQHLRWLREISQVSEFGLSRFDLATCHEFLPNETSKPKSFSGTKALALVETCYARHSYSSFCIALTHPSGWKIAYSGDTRPSDNLVRIGRNATVLLHEATFDDSRKAEAAMKKHSTTSEAIMVGKDMNARFTILTHFSQRYPIFPQSTKLANVGIAHDLMKVRLTELWKLPHVGRAMMKLGFVSPHEEGEEEEARKAFAEEARD</sequence>
<dbReference type="Proteomes" id="UP000033140">
    <property type="component" value="Unassembled WGS sequence"/>
</dbReference>
<dbReference type="InterPro" id="IPR036866">
    <property type="entry name" value="RibonucZ/Hydroxyglut_hydro"/>
</dbReference>
<reference evidence="12 13" key="2">
    <citation type="journal article" date="2014" name="J. Gen. Appl. Microbiol.">
        <title>The early diverging ascomycetous budding yeast Saitoella complicata has three histone deacetylases belonging to the Clr6, Hos2, and Rpd3 lineages.</title>
        <authorList>
            <person name="Nishida H."/>
            <person name="Matsumoto T."/>
            <person name="Kondo S."/>
            <person name="Hamamoto M."/>
            <person name="Yoshikawa H."/>
        </authorList>
    </citation>
    <scope>NUCLEOTIDE SEQUENCE [LARGE SCALE GENOMIC DNA]</scope>
    <source>
        <strain evidence="12 13">NRRL Y-17804</strain>
    </source>
</reference>
<evidence type="ECO:0000256" key="5">
    <source>
        <dbReference type="ARBA" id="ARBA00022694"/>
    </source>
</evidence>
<name>A0A0E9NL07_SAICN</name>
<dbReference type="STRING" id="698492.A0A0E9NL07"/>
<evidence type="ECO:0000256" key="4">
    <source>
        <dbReference type="ARBA" id="ARBA00012477"/>
    </source>
</evidence>
<dbReference type="CDD" id="cd07718">
    <property type="entry name" value="RNaseZ_ELAC1_ELAC2-C-term-like_MBL-fold"/>
    <property type="match status" value="1"/>
</dbReference>
<accession>A0A0E9NL07</accession>
<evidence type="ECO:0000256" key="3">
    <source>
        <dbReference type="ARBA" id="ARBA00007823"/>
    </source>
</evidence>
<evidence type="ECO:0000256" key="6">
    <source>
        <dbReference type="ARBA" id="ARBA00022722"/>
    </source>
</evidence>
<dbReference type="Gene3D" id="3.60.15.10">
    <property type="entry name" value="Ribonuclease Z/Hydroxyacylglutathione hydrolase-like"/>
    <property type="match status" value="3"/>
</dbReference>
<keyword evidence="7" id="KW-0479">Metal-binding</keyword>
<keyword evidence="8" id="KW-0255">Endonuclease</keyword>
<evidence type="ECO:0000256" key="7">
    <source>
        <dbReference type="ARBA" id="ARBA00022723"/>
    </source>
</evidence>
<dbReference type="GO" id="GO:1990180">
    <property type="term" value="P:mitochondrial tRNA 3'-end processing"/>
    <property type="evidence" value="ECO:0007669"/>
    <property type="project" value="TreeGrafter"/>
</dbReference>
<evidence type="ECO:0000256" key="9">
    <source>
        <dbReference type="ARBA" id="ARBA00022801"/>
    </source>
</evidence>
<proteinExistence type="inferred from homology"/>
<dbReference type="OMA" id="INYICQL"/>
<feature type="domain" description="Metallo-beta-lactamase" evidence="11">
    <location>
        <begin position="533"/>
        <end position="739"/>
    </location>
</feature>
<dbReference type="EMBL" id="BACD03000034">
    <property type="protein sequence ID" value="GAO50529.1"/>
    <property type="molecule type" value="Genomic_DNA"/>
</dbReference>
<dbReference type="EC" id="3.1.26.11" evidence="4"/>
<dbReference type="SUPFAM" id="SSF56281">
    <property type="entry name" value="Metallo-hydrolase/oxidoreductase"/>
    <property type="match status" value="2"/>
</dbReference>
<organism evidence="12 13">
    <name type="scientific">Saitoella complicata (strain BCRC 22490 / CBS 7301 / JCM 7358 / NBRC 10748 / NRRL Y-17804)</name>
    <dbReference type="NCBI Taxonomy" id="698492"/>
    <lineage>
        <taxon>Eukaryota</taxon>
        <taxon>Fungi</taxon>
        <taxon>Dikarya</taxon>
        <taxon>Ascomycota</taxon>
        <taxon>Taphrinomycotina</taxon>
        <taxon>Taphrinomycotina incertae sedis</taxon>
        <taxon>Saitoella</taxon>
    </lineage>
</organism>
<comment type="catalytic activity">
    <reaction evidence="1">
        <text>Endonucleolytic cleavage of RNA, removing extra 3' nucleotides from tRNA precursor, generating 3' termini of tRNAs. A 3'-hydroxy group is left at the tRNA terminus and a 5'-phosphoryl group is left at the trailer molecule.</text>
        <dbReference type="EC" id="3.1.26.11"/>
    </reaction>
</comment>
<keyword evidence="10" id="KW-0862">Zinc</keyword>
<dbReference type="InterPro" id="IPR027794">
    <property type="entry name" value="tRNase_Z_dom"/>
</dbReference>
<keyword evidence="9" id="KW-0378">Hydrolase</keyword>
<dbReference type="GO" id="GO:0046872">
    <property type="term" value="F:metal ion binding"/>
    <property type="evidence" value="ECO:0007669"/>
    <property type="project" value="UniProtKB-KW"/>
</dbReference>
<keyword evidence="5" id="KW-0819">tRNA processing</keyword>
<dbReference type="PANTHER" id="PTHR12553:SF49">
    <property type="entry name" value="ZINC PHOSPHODIESTERASE ELAC PROTEIN 2"/>
    <property type="match status" value="1"/>
</dbReference>
<comment type="similarity">
    <text evidence="3">Belongs to the RNase Z family.</text>
</comment>
<dbReference type="Pfam" id="PF13691">
    <property type="entry name" value="Lactamase_B_4"/>
    <property type="match status" value="1"/>
</dbReference>
<dbReference type="InterPro" id="IPR001279">
    <property type="entry name" value="Metallo-B-lactamas"/>
</dbReference>
<reference evidence="12 13" key="3">
    <citation type="journal article" date="2015" name="Genome Announc.">
        <title>Draft Genome Sequence of the Archiascomycetous Yeast Saitoella complicata.</title>
        <authorList>
            <person name="Yamauchi K."/>
            <person name="Kondo S."/>
            <person name="Hamamoto M."/>
            <person name="Takahashi Y."/>
            <person name="Ogura Y."/>
            <person name="Hayashi T."/>
            <person name="Nishida H."/>
        </authorList>
    </citation>
    <scope>NUCLEOTIDE SEQUENCE [LARGE SCALE GENOMIC DNA]</scope>
    <source>
        <strain evidence="12 13">NRRL Y-17804</strain>
    </source>
</reference>